<accession>A0A0H2LUD5</accession>
<reference evidence="1 2" key="1">
    <citation type="submission" date="2015-03" db="EMBL/GenBank/DDBJ databases">
        <title>Genome sequence of Variovorax paradoxus TBEA6.</title>
        <authorList>
            <person name="Poehlein A."/>
            <person name="Schuldes J."/>
            <person name="Wuebbeler J.H."/>
            <person name="Hiessl S."/>
            <person name="Steinbuechel A."/>
            <person name="Daniel R."/>
        </authorList>
    </citation>
    <scope>NUCLEOTIDE SEQUENCE [LARGE SCALE GENOMIC DNA]</scope>
    <source>
        <strain evidence="1 2">TBEA6</strain>
    </source>
</reference>
<evidence type="ECO:0000313" key="1">
    <source>
        <dbReference type="EMBL" id="KLN53336.1"/>
    </source>
</evidence>
<name>A0A0H2LUD5_VARPD</name>
<sequence length="302" mass="34305">MAKNKVEKTAEATAVEKIKRLAVKAMFSDDELLEELVLKGGNAMALIHRLSARASVDLDFSMKHDFPEGVEATLKRISAALEKTFRAAGYEAFDIKMEERPGTMSEELAGFWGGYAVEFKLVDVAFFGEHKGDLEALRRNAVTIGQGKKFLIDISRFEYTDGKQEADLDGYRIYVYSPTMIVCEKLRALCQQMDEYKPIIKRSRPGSPRARDFIDIYTLMETLKLNVCSGEAIDMLVKMFRLKRVPTEWLGLLQNYREFHRQDFPAVVATVSPDVELESFDFYFDYVVRIAVSVSDRLAAKG</sequence>
<dbReference type="Gene3D" id="3.10.450.620">
    <property type="entry name" value="JHP933, nucleotidyltransferase-like core domain"/>
    <property type="match status" value="1"/>
</dbReference>
<comment type="caution">
    <text evidence="1">The sequence shown here is derived from an EMBL/GenBank/DDBJ whole genome shotgun (WGS) entry which is preliminary data.</text>
</comment>
<dbReference type="AlphaFoldDB" id="A0A0H2LUD5"/>
<evidence type="ECO:0008006" key="3">
    <source>
        <dbReference type="Google" id="ProtNLM"/>
    </source>
</evidence>
<evidence type="ECO:0000313" key="2">
    <source>
        <dbReference type="Proteomes" id="UP000035170"/>
    </source>
</evidence>
<keyword evidence="2" id="KW-1185">Reference proteome</keyword>
<proteinExistence type="predicted"/>
<dbReference type="InterPro" id="IPR014942">
    <property type="entry name" value="AbiEii"/>
</dbReference>
<dbReference type="Proteomes" id="UP000035170">
    <property type="component" value="Unassembled WGS sequence"/>
</dbReference>
<protein>
    <recommendedName>
        <fullName evidence="3">Nucleotidyl transferase AbiEii/AbiGii toxin family protein</fullName>
    </recommendedName>
</protein>
<dbReference type="EMBL" id="JZWI01000035">
    <property type="protein sequence ID" value="KLN53336.1"/>
    <property type="molecule type" value="Genomic_DNA"/>
</dbReference>
<dbReference type="PATRIC" id="fig|34073.19.peg.5630"/>
<gene>
    <name evidence="1" type="ORF">VPARA_55020</name>
</gene>
<organism evidence="1 2">
    <name type="scientific">Variovorax paradoxus</name>
    <dbReference type="NCBI Taxonomy" id="34073"/>
    <lineage>
        <taxon>Bacteria</taxon>
        <taxon>Pseudomonadati</taxon>
        <taxon>Pseudomonadota</taxon>
        <taxon>Betaproteobacteria</taxon>
        <taxon>Burkholderiales</taxon>
        <taxon>Comamonadaceae</taxon>
        <taxon>Variovorax</taxon>
    </lineage>
</organism>
<dbReference type="RefSeq" id="WP_047786788.1">
    <property type="nucleotide sequence ID" value="NZ_JZWI01000035.1"/>
</dbReference>
<dbReference type="Pfam" id="PF08843">
    <property type="entry name" value="AbiEii"/>
    <property type="match status" value="1"/>
</dbReference>